<keyword evidence="7" id="KW-0238">DNA-binding</keyword>
<dbReference type="EC" id="2.1.1.113" evidence="2"/>
<evidence type="ECO:0000256" key="6">
    <source>
        <dbReference type="ARBA" id="ARBA00022747"/>
    </source>
</evidence>
<dbReference type="GO" id="GO:0009307">
    <property type="term" value="P:DNA restriction-modification system"/>
    <property type="evidence" value="ECO:0007669"/>
    <property type="project" value="UniProtKB-KW"/>
</dbReference>
<comment type="similarity">
    <text evidence="1">Belongs to the N(4)/N(6)-methyltransferase family. N(4) subfamily.</text>
</comment>
<keyword evidence="4 10" id="KW-0808">Transferase</keyword>
<evidence type="ECO:0000256" key="7">
    <source>
        <dbReference type="ARBA" id="ARBA00023125"/>
    </source>
</evidence>
<evidence type="ECO:0000313" key="10">
    <source>
        <dbReference type="EMBL" id="SMO93585.1"/>
    </source>
</evidence>
<evidence type="ECO:0000256" key="8">
    <source>
        <dbReference type="ARBA" id="ARBA00049120"/>
    </source>
</evidence>
<dbReference type="AlphaFoldDB" id="A0A521FBP9"/>
<dbReference type="GO" id="GO:0032259">
    <property type="term" value="P:methylation"/>
    <property type="evidence" value="ECO:0007669"/>
    <property type="project" value="UniProtKB-KW"/>
</dbReference>
<keyword evidence="3 10" id="KW-0489">Methyltransferase</keyword>
<proteinExistence type="inferred from homology"/>
<dbReference type="Proteomes" id="UP000315636">
    <property type="component" value="Unassembled WGS sequence"/>
</dbReference>
<accession>A0A521FBP9</accession>
<reference evidence="10 11" key="1">
    <citation type="submission" date="2017-05" db="EMBL/GenBank/DDBJ databases">
        <authorList>
            <person name="Varghese N."/>
            <person name="Submissions S."/>
        </authorList>
    </citation>
    <scope>NUCLEOTIDE SEQUENCE [LARGE SCALE GENOMIC DNA]</scope>
    <source>
        <strain evidence="10 11">DSM 45474</strain>
    </source>
</reference>
<dbReference type="GO" id="GO:0003677">
    <property type="term" value="F:DNA binding"/>
    <property type="evidence" value="ECO:0007669"/>
    <property type="project" value="UniProtKB-KW"/>
</dbReference>
<sequence>MKYEQIEMDLSLDHTNNNINFDSDYFLHNFSHNHIAPESERQKLEKKYIRIVEVTDKFNRRIVSYQANKEESIHKWIKYKEGFSSSLVKTLIDEFGLSQGDTLLDPFLGSGTSSLTANTLGINSIGIDILPISHIATQAKSFVYDYNLKELGQVYQEIEKLVPKDIGKHFNHLAITKGAFPKTTEQNLLFFTDWNNNSSYSHETKTLIKLILTSILEEVSYTRKDGQYLRWDYRSSKVIESNKKRALKGKPPIKTVLDKGKLPTVKESLLSALGIIIKDIKSIQMQQSKVPSHKLIKESALSALPKIEDDTIDGVITSPPYCNRYDYTRTYALELAYLGVDEKKIRQLRQAQLSCTVENKSKLEQLEDYYQRLGLEKRYEKIHKVIKENSVLNEVNQALYLRNTNGEVNNKGILSMVNGYFVELSFIFYELFRICKSGAKVAFVNDNVRYAGEIIPVDFISTKIAEDIGFTPLKIYTLKQKKGNSSQQMSRYGKVALRKSITIWAKP</sequence>
<dbReference type="PROSITE" id="PS00093">
    <property type="entry name" value="N4_MTASE"/>
    <property type="match status" value="1"/>
</dbReference>
<dbReference type="InterPro" id="IPR029063">
    <property type="entry name" value="SAM-dependent_MTases_sf"/>
</dbReference>
<keyword evidence="11" id="KW-1185">Reference proteome</keyword>
<dbReference type="EMBL" id="FXTI01000016">
    <property type="protein sequence ID" value="SMO93585.1"/>
    <property type="molecule type" value="Genomic_DNA"/>
</dbReference>
<evidence type="ECO:0000256" key="2">
    <source>
        <dbReference type="ARBA" id="ARBA00012185"/>
    </source>
</evidence>
<keyword evidence="6" id="KW-0680">Restriction system</keyword>
<evidence type="ECO:0000256" key="5">
    <source>
        <dbReference type="ARBA" id="ARBA00022691"/>
    </source>
</evidence>
<name>A0A521FBP9_9BACL</name>
<evidence type="ECO:0000256" key="3">
    <source>
        <dbReference type="ARBA" id="ARBA00022603"/>
    </source>
</evidence>
<dbReference type="Gene3D" id="3.40.50.150">
    <property type="entry name" value="Vaccinia Virus protein VP39"/>
    <property type="match status" value="2"/>
</dbReference>
<dbReference type="GO" id="GO:0008170">
    <property type="term" value="F:N-methyltransferase activity"/>
    <property type="evidence" value="ECO:0007669"/>
    <property type="project" value="InterPro"/>
</dbReference>
<comment type="catalytic activity">
    <reaction evidence="8">
        <text>a 2'-deoxycytidine in DNA + S-adenosyl-L-methionine = an N(4)-methyl-2'-deoxycytidine in DNA + S-adenosyl-L-homocysteine + H(+)</text>
        <dbReference type="Rhea" id="RHEA:16857"/>
        <dbReference type="Rhea" id="RHEA-COMP:11369"/>
        <dbReference type="Rhea" id="RHEA-COMP:13674"/>
        <dbReference type="ChEBI" id="CHEBI:15378"/>
        <dbReference type="ChEBI" id="CHEBI:57856"/>
        <dbReference type="ChEBI" id="CHEBI:59789"/>
        <dbReference type="ChEBI" id="CHEBI:85452"/>
        <dbReference type="ChEBI" id="CHEBI:137933"/>
        <dbReference type="EC" id="2.1.1.113"/>
    </reaction>
</comment>
<feature type="domain" description="DNA methylase N-4/N-6" evidence="9">
    <location>
        <begin position="37"/>
        <end position="129"/>
    </location>
</feature>
<dbReference type="Pfam" id="PF01555">
    <property type="entry name" value="N6_N4_Mtase"/>
    <property type="match status" value="1"/>
</dbReference>
<dbReference type="GO" id="GO:0015667">
    <property type="term" value="F:site-specific DNA-methyltransferase (cytosine-N4-specific) activity"/>
    <property type="evidence" value="ECO:0007669"/>
    <property type="project" value="UniProtKB-EC"/>
</dbReference>
<keyword evidence="5" id="KW-0949">S-adenosyl-L-methionine</keyword>
<gene>
    <name evidence="10" type="ORF">SAMN06264849_11612</name>
</gene>
<dbReference type="InterPro" id="IPR002941">
    <property type="entry name" value="DNA_methylase_N4/N6"/>
</dbReference>
<evidence type="ECO:0000256" key="4">
    <source>
        <dbReference type="ARBA" id="ARBA00022679"/>
    </source>
</evidence>
<evidence type="ECO:0000313" key="11">
    <source>
        <dbReference type="Proteomes" id="UP000315636"/>
    </source>
</evidence>
<protein>
    <recommendedName>
        <fullName evidence="2">site-specific DNA-methyltransferase (cytosine-N(4)-specific)</fullName>
        <ecNumber evidence="2">2.1.1.113</ecNumber>
    </recommendedName>
</protein>
<organism evidence="10 11">
    <name type="scientific">Melghirimyces algeriensis</name>
    <dbReference type="NCBI Taxonomy" id="910412"/>
    <lineage>
        <taxon>Bacteria</taxon>
        <taxon>Bacillati</taxon>
        <taxon>Bacillota</taxon>
        <taxon>Bacilli</taxon>
        <taxon>Bacillales</taxon>
        <taxon>Thermoactinomycetaceae</taxon>
        <taxon>Melghirimyces</taxon>
    </lineage>
</organism>
<dbReference type="InterPro" id="IPR017985">
    <property type="entry name" value="MeTrfase_CN4_CS"/>
</dbReference>
<dbReference type="RefSeq" id="WP_246064994.1">
    <property type="nucleotide sequence ID" value="NZ_FXTI01000016.1"/>
</dbReference>
<dbReference type="SUPFAM" id="SSF53335">
    <property type="entry name" value="S-adenosyl-L-methionine-dependent methyltransferases"/>
    <property type="match status" value="2"/>
</dbReference>
<evidence type="ECO:0000256" key="1">
    <source>
        <dbReference type="ARBA" id="ARBA00010203"/>
    </source>
</evidence>
<evidence type="ECO:0000259" key="9">
    <source>
        <dbReference type="Pfam" id="PF01555"/>
    </source>
</evidence>